<proteinExistence type="predicted"/>
<evidence type="ECO:0000313" key="3">
    <source>
        <dbReference type="Proteomes" id="UP001217089"/>
    </source>
</evidence>
<comment type="caution">
    <text evidence="2">The sequence shown here is derived from an EMBL/GenBank/DDBJ whole genome shotgun (WGS) entry which is preliminary data.</text>
</comment>
<evidence type="ECO:0000256" key="1">
    <source>
        <dbReference type="SAM" id="Phobius"/>
    </source>
</evidence>
<keyword evidence="1" id="KW-0472">Membrane</keyword>
<evidence type="ECO:0000313" key="2">
    <source>
        <dbReference type="EMBL" id="KAJ8305124.1"/>
    </source>
</evidence>
<keyword evidence="1" id="KW-0812">Transmembrane</keyword>
<accession>A0ABQ9EIM4</accession>
<sequence>MSFMIPPIIALLIAAVERHEIRYHLCHAGLLSAAFLYLSKINPVYFLTAYGVMMAFTILLSIKCLRVR</sequence>
<feature type="transmembrane region" description="Helical" evidence="1">
    <location>
        <begin position="44"/>
        <end position="62"/>
    </location>
</feature>
<keyword evidence="3" id="KW-1185">Reference proteome</keyword>
<organism evidence="2 3">
    <name type="scientific">Tegillarca granosa</name>
    <name type="common">Malaysian cockle</name>
    <name type="synonym">Anadara granosa</name>
    <dbReference type="NCBI Taxonomy" id="220873"/>
    <lineage>
        <taxon>Eukaryota</taxon>
        <taxon>Metazoa</taxon>
        <taxon>Spiralia</taxon>
        <taxon>Lophotrochozoa</taxon>
        <taxon>Mollusca</taxon>
        <taxon>Bivalvia</taxon>
        <taxon>Autobranchia</taxon>
        <taxon>Pteriomorphia</taxon>
        <taxon>Arcoida</taxon>
        <taxon>Arcoidea</taxon>
        <taxon>Arcidae</taxon>
        <taxon>Tegillarca</taxon>
    </lineage>
</organism>
<protein>
    <submittedName>
        <fullName evidence="2">Uncharacterized protein</fullName>
    </submittedName>
</protein>
<gene>
    <name evidence="2" type="ORF">KUTeg_017324</name>
</gene>
<name>A0ABQ9EIM4_TEGGR</name>
<dbReference type="EMBL" id="JARBDR010000858">
    <property type="protein sequence ID" value="KAJ8305124.1"/>
    <property type="molecule type" value="Genomic_DNA"/>
</dbReference>
<keyword evidence="1" id="KW-1133">Transmembrane helix</keyword>
<dbReference type="Proteomes" id="UP001217089">
    <property type="component" value="Unassembled WGS sequence"/>
</dbReference>
<reference evidence="2 3" key="1">
    <citation type="submission" date="2022-12" db="EMBL/GenBank/DDBJ databases">
        <title>Chromosome-level genome of Tegillarca granosa.</title>
        <authorList>
            <person name="Kim J."/>
        </authorList>
    </citation>
    <scope>NUCLEOTIDE SEQUENCE [LARGE SCALE GENOMIC DNA]</scope>
    <source>
        <strain evidence="2">Teg-2019</strain>
        <tissue evidence="2">Adductor muscle</tissue>
    </source>
</reference>